<dbReference type="PANTHER" id="PTHR43579:SF1">
    <property type="entry name" value="NEUTRAL METALLOPROTEINASE"/>
    <property type="match status" value="1"/>
</dbReference>
<dbReference type="InterPro" id="IPR013856">
    <property type="entry name" value="Peptidase_M4_domain"/>
</dbReference>
<evidence type="ECO:0000256" key="9">
    <source>
        <dbReference type="SAM" id="MobiDB-lite"/>
    </source>
</evidence>
<dbReference type="Pfam" id="PF01447">
    <property type="entry name" value="Peptidase_M4"/>
    <property type="match status" value="1"/>
</dbReference>
<dbReference type="SUPFAM" id="SSF55486">
    <property type="entry name" value="Metalloproteases ('zincins'), catalytic domain"/>
    <property type="match status" value="1"/>
</dbReference>
<evidence type="ECO:0000256" key="1">
    <source>
        <dbReference type="ARBA" id="ARBA00009388"/>
    </source>
</evidence>
<sequence>MTHGIIPPYLLRRIARLDDAKYAVAAHAARVALEHDKRFRSVRFDLGFDENNDLVATLVDAPDRTISDAAGTMTIPGSPVRREGNDPTGDPAADEAYDGLGATFALYSEVYGRNSIDGAGLPLDATVHYGDLYDNAFWDGERMVFGDGDGEIFTRFTASLSVIGHELAHGVTQYTAGLVYRDQSGALNESISDVFGALVEQYSRGQTVADATWLIGEGIFTAEVEGSALRSLRAPGTAYDDDVLGKDPQPAHFDDYIQTDEDGGGVHLNSGIPNRAFYLVAESLGGNAWEHAGQIWYDAINGPTLTARADFAQFAAATVAAALERYGAQSAEVAAVIDGWTGVGIPPLPPQVAGST</sequence>
<dbReference type="OrthoDB" id="291295at2"/>
<keyword evidence="3" id="KW-0479">Metal-binding</keyword>
<dbReference type="Gene3D" id="1.10.390.10">
    <property type="entry name" value="Neutral Protease Domain 2"/>
    <property type="match status" value="1"/>
</dbReference>
<keyword evidence="8" id="KW-0964">Secreted</keyword>
<evidence type="ECO:0000256" key="7">
    <source>
        <dbReference type="PIRSR" id="PIRSR623612-1"/>
    </source>
</evidence>
<dbReference type="PRINTS" id="PR00730">
    <property type="entry name" value="THERMOLYSIN"/>
</dbReference>
<keyword evidence="4 8" id="KW-0378">Hydrolase</keyword>
<evidence type="ECO:0000256" key="5">
    <source>
        <dbReference type="ARBA" id="ARBA00022833"/>
    </source>
</evidence>
<evidence type="ECO:0000259" key="11">
    <source>
        <dbReference type="Pfam" id="PF02868"/>
    </source>
</evidence>
<organism evidence="12 13">
    <name type="scientific">Salinibacterium xinjiangense</name>
    <dbReference type="NCBI Taxonomy" id="386302"/>
    <lineage>
        <taxon>Bacteria</taxon>
        <taxon>Bacillati</taxon>
        <taxon>Actinomycetota</taxon>
        <taxon>Actinomycetes</taxon>
        <taxon>Micrococcales</taxon>
        <taxon>Microbacteriaceae</taxon>
        <taxon>Salinibacterium</taxon>
    </lineage>
</organism>
<evidence type="ECO:0000256" key="8">
    <source>
        <dbReference type="RuleBase" id="RU366073"/>
    </source>
</evidence>
<feature type="domain" description="Peptidase M4 C-terminal" evidence="11">
    <location>
        <begin position="176"/>
        <end position="345"/>
    </location>
</feature>
<dbReference type="EC" id="3.4.24.-" evidence="8"/>
<dbReference type="GO" id="GO:0046872">
    <property type="term" value="F:metal ion binding"/>
    <property type="evidence" value="ECO:0007669"/>
    <property type="project" value="UniProtKB-UniRule"/>
</dbReference>
<feature type="region of interest" description="Disordered" evidence="9">
    <location>
        <begin position="69"/>
        <end position="90"/>
    </location>
</feature>
<dbReference type="Gene3D" id="3.10.170.10">
    <property type="match status" value="1"/>
</dbReference>
<dbReference type="GO" id="GO:0006508">
    <property type="term" value="P:proteolysis"/>
    <property type="evidence" value="ECO:0007669"/>
    <property type="project" value="UniProtKB-KW"/>
</dbReference>
<dbReference type="AlphaFoldDB" id="A0A2C8ZUM1"/>
<feature type="active site" description="Proton donor" evidence="7">
    <location>
        <position position="267"/>
    </location>
</feature>
<dbReference type="GO" id="GO:0005576">
    <property type="term" value="C:extracellular region"/>
    <property type="evidence" value="ECO:0007669"/>
    <property type="project" value="UniProtKB-SubCell"/>
</dbReference>
<keyword evidence="6 8" id="KW-0482">Metalloprotease</keyword>
<reference evidence="12 13" key="1">
    <citation type="submission" date="2017-09" db="EMBL/GenBank/DDBJ databases">
        <authorList>
            <person name="Ehlers B."/>
            <person name="Leendertz F.H."/>
        </authorList>
    </citation>
    <scope>NUCLEOTIDE SEQUENCE [LARGE SCALE GENOMIC DNA]</scope>
    <source>
        <strain evidence="12 13">CGMCC 1.05381</strain>
    </source>
</reference>
<feature type="domain" description="Peptidase M4" evidence="10">
    <location>
        <begin position="90"/>
        <end position="173"/>
    </location>
</feature>
<comment type="similarity">
    <text evidence="1 8">Belongs to the peptidase M4 family.</text>
</comment>
<proteinExistence type="inferred from homology"/>
<dbReference type="EMBL" id="OCST01000004">
    <property type="protein sequence ID" value="SOE69367.1"/>
    <property type="molecule type" value="Genomic_DNA"/>
</dbReference>
<evidence type="ECO:0000256" key="3">
    <source>
        <dbReference type="ARBA" id="ARBA00022723"/>
    </source>
</evidence>
<protein>
    <recommendedName>
        <fullName evidence="8">Neutral metalloproteinase</fullName>
        <ecNumber evidence="8">3.4.24.-</ecNumber>
    </recommendedName>
</protein>
<comment type="cofactor">
    <cofactor evidence="8">
        <name>Zn(2+)</name>
        <dbReference type="ChEBI" id="CHEBI:29105"/>
    </cofactor>
</comment>
<dbReference type="Proteomes" id="UP000219440">
    <property type="component" value="Unassembled WGS sequence"/>
</dbReference>
<comment type="function">
    <text evidence="8">Extracellular zinc metalloprotease.</text>
</comment>
<dbReference type="InterPro" id="IPR001570">
    <property type="entry name" value="Peptidase_M4_C_domain"/>
</dbReference>
<evidence type="ECO:0000256" key="2">
    <source>
        <dbReference type="ARBA" id="ARBA00022670"/>
    </source>
</evidence>
<gene>
    <name evidence="12" type="ORF">SAMN06296378_1960</name>
</gene>
<dbReference type="GO" id="GO:0004222">
    <property type="term" value="F:metalloendopeptidase activity"/>
    <property type="evidence" value="ECO:0007669"/>
    <property type="project" value="UniProtKB-UniRule"/>
</dbReference>
<evidence type="ECO:0000256" key="4">
    <source>
        <dbReference type="ARBA" id="ARBA00022801"/>
    </source>
</evidence>
<evidence type="ECO:0000313" key="12">
    <source>
        <dbReference type="EMBL" id="SOE69367.1"/>
    </source>
</evidence>
<keyword evidence="2 8" id="KW-0645">Protease</keyword>
<dbReference type="InterPro" id="IPR023612">
    <property type="entry name" value="Peptidase_M4"/>
</dbReference>
<name>A0A2C8ZUM1_9MICO</name>
<accession>A0A2C8ZUM1</accession>
<evidence type="ECO:0000313" key="13">
    <source>
        <dbReference type="Proteomes" id="UP000219440"/>
    </source>
</evidence>
<feature type="active site" evidence="7">
    <location>
        <position position="166"/>
    </location>
</feature>
<keyword evidence="13" id="KW-1185">Reference proteome</keyword>
<comment type="subcellular location">
    <subcellularLocation>
        <location evidence="8">Secreted</location>
    </subcellularLocation>
</comment>
<keyword evidence="5 8" id="KW-0862">Zinc</keyword>
<dbReference type="RefSeq" id="WP_097061063.1">
    <property type="nucleotide sequence ID" value="NZ_BMLC01000005.1"/>
</dbReference>
<dbReference type="Pfam" id="PF02868">
    <property type="entry name" value="Peptidase_M4_C"/>
    <property type="match status" value="1"/>
</dbReference>
<dbReference type="PANTHER" id="PTHR43579">
    <property type="match status" value="1"/>
</dbReference>
<evidence type="ECO:0000256" key="6">
    <source>
        <dbReference type="ARBA" id="ARBA00023049"/>
    </source>
</evidence>
<evidence type="ECO:0000259" key="10">
    <source>
        <dbReference type="Pfam" id="PF01447"/>
    </source>
</evidence>
<dbReference type="InterPro" id="IPR052759">
    <property type="entry name" value="Metalloprotease_M4"/>
</dbReference>
<dbReference type="CDD" id="cd09597">
    <property type="entry name" value="M4_TLP"/>
    <property type="match status" value="1"/>
</dbReference>
<dbReference type="InterPro" id="IPR027268">
    <property type="entry name" value="Peptidase_M4/M1_CTD_sf"/>
</dbReference>